<keyword evidence="3" id="KW-1185">Reference proteome</keyword>
<dbReference type="AlphaFoldDB" id="A0AAV7J2X7"/>
<feature type="signal peptide" evidence="1">
    <location>
        <begin position="1"/>
        <end position="21"/>
    </location>
</feature>
<accession>A0AAV7J2X7</accession>
<reference evidence="2 3" key="1">
    <citation type="journal article" date="2021" name="J. Hered.">
        <title>A chromosome-level genome assembly of the parasitoid wasp, Cotesia glomerata (Hymenoptera: Braconidae).</title>
        <authorList>
            <person name="Pinto B.J."/>
            <person name="Weis J.J."/>
            <person name="Gamble T."/>
            <person name="Ode P.J."/>
            <person name="Paul R."/>
            <person name="Zaspel J.M."/>
        </authorList>
    </citation>
    <scope>NUCLEOTIDE SEQUENCE [LARGE SCALE GENOMIC DNA]</scope>
    <source>
        <strain evidence="2">CgM1</strain>
    </source>
</reference>
<evidence type="ECO:0000313" key="3">
    <source>
        <dbReference type="Proteomes" id="UP000826195"/>
    </source>
</evidence>
<dbReference type="EMBL" id="JAHXZJ010000374">
    <property type="protein sequence ID" value="KAH0561746.1"/>
    <property type="molecule type" value="Genomic_DNA"/>
</dbReference>
<feature type="chain" id="PRO_5043596975" description="Secreted protein" evidence="1">
    <location>
        <begin position="22"/>
        <end position="118"/>
    </location>
</feature>
<protein>
    <recommendedName>
        <fullName evidence="4">Secreted protein</fullName>
    </recommendedName>
</protein>
<keyword evidence="1" id="KW-0732">Signal</keyword>
<evidence type="ECO:0000313" key="2">
    <source>
        <dbReference type="EMBL" id="KAH0561746.1"/>
    </source>
</evidence>
<organism evidence="2 3">
    <name type="scientific">Cotesia glomerata</name>
    <name type="common">Lepidopteran parasitic wasp</name>
    <name type="synonym">Apanteles glomeratus</name>
    <dbReference type="NCBI Taxonomy" id="32391"/>
    <lineage>
        <taxon>Eukaryota</taxon>
        <taxon>Metazoa</taxon>
        <taxon>Ecdysozoa</taxon>
        <taxon>Arthropoda</taxon>
        <taxon>Hexapoda</taxon>
        <taxon>Insecta</taxon>
        <taxon>Pterygota</taxon>
        <taxon>Neoptera</taxon>
        <taxon>Endopterygota</taxon>
        <taxon>Hymenoptera</taxon>
        <taxon>Apocrita</taxon>
        <taxon>Ichneumonoidea</taxon>
        <taxon>Braconidae</taxon>
        <taxon>Microgastrinae</taxon>
        <taxon>Cotesia</taxon>
    </lineage>
</organism>
<evidence type="ECO:0000256" key="1">
    <source>
        <dbReference type="SAM" id="SignalP"/>
    </source>
</evidence>
<sequence>MQGINFFISFAVLLLLKSSSGALNHEPEKEITPLELPSGERNFDIVKEYSEEIPLEDMDSNMLQAHPRIVRQVEAPKKEYTPITSENSKDDQEDISLELLDGDHQLDKFRYNYDEKKN</sequence>
<dbReference type="Proteomes" id="UP000826195">
    <property type="component" value="Unassembled WGS sequence"/>
</dbReference>
<gene>
    <name evidence="2" type="ORF">KQX54_019210</name>
</gene>
<proteinExistence type="predicted"/>
<evidence type="ECO:0008006" key="4">
    <source>
        <dbReference type="Google" id="ProtNLM"/>
    </source>
</evidence>
<name>A0AAV7J2X7_COTGL</name>
<comment type="caution">
    <text evidence="2">The sequence shown here is derived from an EMBL/GenBank/DDBJ whole genome shotgun (WGS) entry which is preliminary data.</text>
</comment>